<dbReference type="AlphaFoldDB" id="A0A6L2LEY2"/>
<evidence type="ECO:0000313" key="5">
    <source>
        <dbReference type="EMBL" id="GEU59477.1"/>
    </source>
</evidence>
<name>A0A6L2LEY2_TANCI</name>
<dbReference type="InterPro" id="IPR013103">
    <property type="entry name" value="RVT_2"/>
</dbReference>
<dbReference type="EMBL" id="BKCJ010004179">
    <property type="protein sequence ID" value="GEU59477.1"/>
    <property type="molecule type" value="Genomic_DNA"/>
</dbReference>
<dbReference type="PANTHER" id="PTHR11439:SF509">
    <property type="entry name" value="RNA-DIRECTED DNA POLYMERASE"/>
    <property type="match status" value="1"/>
</dbReference>
<feature type="compositionally biased region" description="Low complexity" evidence="1">
    <location>
        <begin position="966"/>
        <end position="976"/>
    </location>
</feature>
<gene>
    <name evidence="5" type="ORF">Tci_031455</name>
</gene>
<dbReference type="Pfam" id="PF07727">
    <property type="entry name" value="RVT_2"/>
    <property type="match status" value="1"/>
</dbReference>
<feature type="region of interest" description="Disordered" evidence="1">
    <location>
        <begin position="1111"/>
        <end position="1135"/>
    </location>
</feature>
<organism evidence="5">
    <name type="scientific">Tanacetum cinerariifolium</name>
    <name type="common">Dalmatian daisy</name>
    <name type="synonym">Chrysanthemum cinerariifolium</name>
    <dbReference type="NCBI Taxonomy" id="118510"/>
    <lineage>
        <taxon>Eukaryota</taxon>
        <taxon>Viridiplantae</taxon>
        <taxon>Streptophyta</taxon>
        <taxon>Embryophyta</taxon>
        <taxon>Tracheophyta</taxon>
        <taxon>Spermatophyta</taxon>
        <taxon>Magnoliopsida</taxon>
        <taxon>eudicotyledons</taxon>
        <taxon>Gunneridae</taxon>
        <taxon>Pentapetalae</taxon>
        <taxon>asterids</taxon>
        <taxon>campanulids</taxon>
        <taxon>Asterales</taxon>
        <taxon>Asteraceae</taxon>
        <taxon>Asteroideae</taxon>
        <taxon>Anthemideae</taxon>
        <taxon>Anthemidinae</taxon>
        <taxon>Tanacetum</taxon>
    </lineage>
</organism>
<evidence type="ECO:0000256" key="1">
    <source>
        <dbReference type="SAM" id="MobiDB-lite"/>
    </source>
</evidence>
<proteinExistence type="predicted"/>
<evidence type="ECO:0000259" key="4">
    <source>
        <dbReference type="Pfam" id="PF25597"/>
    </source>
</evidence>
<feature type="domain" description="Retroviral polymerase SH3-like" evidence="4">
    <location>
        <begin position="583"/>
        <end position="639"/>
    </location>
</feature>
<protein>
    <submittedName>
        <fullName evidence="5">Uncharacterized protein</fullName>
    </submittedName>
</protein>
<sequence>MKEINIILQGLPIEIYSLVNHHRVAKDLLEKVELLMQGTSLTKQEKECKLSWYCRRPSSWSVIRHNAAYQADDLDAYDSDCNEISTAKAVLMANLSSYGSDVLSEVPLSDNTHNDMIRPVLYDGNVIAKETNVISIPYSEETLMLEEESRSKILLKQSHPMVLEKKVNTKPINYAKLNRLSKDFGKRFVPQQELSVEQASHPITDQSASSHVKIKAPQKLPKTNTSMNQIEPSYDQLFELNNLKAELQAKDTTFMKLNAHIKHVSETSTNESVKKDFDEIKTINIELEHRATRLIAENEHLKQTYKQIYDSIKPSRIRAKEQSESLTPWDLLDQLWDAIDSLILSLRRVNEWKGGVVVLGLAAGYHKETRRMWPTWGESVELRIQACFRDELDNVVKEEDGGWICFLGGNKSSGTKKYQGSNSGDGGNTGDRVKITSEVIGFGSGIGNVLARRTSIAGKRKVVIVKVVQMVLWYLDSGCSKHMIEDRSQLTYFVHKFLGTVKFGNDQVVKIMGYGDYQIGNVTISKVYYVEGLGHNLYLVGQFCDLELEVAFRKHTCFVCNLEVDTACNRKPDLSYLHVFGALCYPKNISENLGKLQAKADIGVFIGYAPKKKAYRIYNRRTRKIIKTIHVDFDELTAMASEQSSLEPMLYEMTPVKLSSGLVPNPPPSATFVPPLRHEWDLVFQPVFDEFFSPPASIASLVPVEEALAPIESTSLPSLTFVDQDVPSPNKVMVVTLRWIYKVKLDELGGILKNKARLVARGYRQEERIDFAESFSPVARLEAVRIFLAFAAHMNTIVYQMDVKTAFLNGILREEPPRAWYDLLSSFLLSQGFSKGMVDPTLFISRKGKDILLARPIEKHLHVVKRIFRYLRGTVNRGLWYSKDYAIALTAFVDADHAGCQDARHSTSGRTYDWSYQADEEPSNFALMAFTSSSSNSSSDNKKAGLGYNSQVFPKAMFDCDNYYSSKSDSDSWPSSNLYDSPTKPEQDLSSRPSAPIIKDWVSDFEEDDMPQVSKDVLSFAQSPELVKSPKHFGQLFQAPIPVAPIVPLRSTSYSKGYKKSKKACFVCKSVDHLIKDYDFHARKLAQRTYATKDIHKQYAPVNHSKFPLHKVSAAAPTKSQPASAVSAAQGKKGT</sequence>
<dbReference type="InterPro" id="IPR057670">
    <property type="entry name" value="SH3_retrovirus"/>
</dbReference>
<dbReference type="PANTHER" id="PTHR11439">
    <property type="entry name" value="GAG-POL-RELATED RETROTRANSPOSON"/>
    <property type="match status" value="1"/>
</dbReference>
<comment type="caution">
    <text evidence="5">The sequence shown here is derived from an EMBL/GenBank/DDBJ whole genome shotgun (WGS) entry which is preliminary data.</text>
</comment>
<dbReference type="InterPro" id="IPR054722">
    <property type="entry name" value="PolX-like_BBD"/>
</dbReference>
<accession>A0A6L2LEY2</accession>
<evidence type="ECO:0000259" key="2">
    <source>
        <dbReference type="Pfam" id="PF07727"/>
    </source>
</evidence>
<reference evidence="5" key="1">
    <citation type="journal article" date="2019" name="Sci. Rep.">
        <title>Draft genome of Tanacetum cinerariifolium, the natural source of mosquito coil.</title>
        <authorList>
            <person name="Yamashiro T."/>
            <person name="Shiraishi A."/>
            <person name="Satake H."/>
            <person name="Nakayama K."/>
        </authorList>
    </citation>
    <scope>NUCLEOTIDE SEQUENCE</scope>
</reference>
<evidence type="ECO:0000259" key="3">
    <source>
        <dbReference type="Pfam" id="PF22936"/>
    </source>
</evidence>
<feature type="domain" description="Retrovirus-related Pol polyprotein from transposon TNT 1-94-like beta-barrel" evidence="3">
    <location>
        <begin position="473"/>
        <end position="544"/>
    </location>
</feature>
<dbReference type="Pfam" id="PF25597">
    <property type="entry name" value="SH3_retrovirus"/>
    <property type="match status" value="1"/>
</dbReference>
<dbReference type="Pfam" id="PF22936">
    <property type="entry name" value="Pol_BBD"/>
    <property type="match status" value="1"/>
</dbReference>
<feature type="region of interest" description="Disordered" evidence="1">
    <location>
        <begin position="966"/>
        <end position="993"/>
    </location>
</feature>
<feature type="domain" description="Reverse transcriptase Ty1/copia-type" evidence="2">
    <location>
        <begin position="726"/>
        <end position="815"/>
    </location>
</feature>